<dbReference type="Proteomes" id="UP000184109">
    <property type="component" value="Unassembled WGS sequence"/>
</dbReference>
<dbReference type="RefSeq" id="WP_073118641.1">
    <property type="nucleotide sequence ID" value="NZ_BMEN01000002.1"/>
</dbReference>
<evidence type="ECO:0000313" key="2">
    <source>
        <dbReference type="Proteomes" id="UP000184109"/>
    </source>
</evidence>
<keyword evidence="2" id="KW-1185">Reference proteome</keyword>
<evidence type="ECO:0000313" key="1">
    <source>
        <dbReference type="EMBL" id="SHH54104.1"/>
    </source>
</evidence>
<gene>
    <name evidence="1" type="ORF">SAMN05444281_0842</name>
</gene>
<protein>
    <submittedName>
        <fullName evidence="1">Uncharacterized protein</fullName>
    </submittedName>
</protein>
<dbReference type="AlphaFoldDB" id="A0A1M5TTQ2"/>
<dbReference type="STRING" id="1195760.SAMN05444281_0842"/>
<organism evidence="1 2">
    <name type="scientific">Wenyingzhuangia marina</name>
    <dbReference type="NCBI Taxonomy" id="1195760"/>
    <lineage>
        <taxon>Bacteria</taxon>
        <taxon>Pseudomonadati</taxon>
        <taxon>Bacteroidota</taxon>
        <taxon>Flavobacteriia</taxon>
        <taxon>Flavobacteriales</taxon>
        <taxon>Flavobacteriaceae</taxon>
        <taxon>Wenyingzhuangia</taxon>
    </lineage>
</organism>
<proteinExistence type="predicted"/>
<sequence length="76" mass="8587">MKKIQKKITILILGLSLMIPDVQLQEKQYSNSGNSQDEFWRAARDEGLTSINLMTSGKDKVRVCFQSLPNTNTSQV</sequence>
<name>A0A1M5TTQ2_9FLAO</name>
<accession>A0A1M5TTQ2</accession>
<dbReference type="EMBL" id="FQXQ01000002">
    <property type="protein sequence ID" value="SHH54104.1"/>
    <property type="molecule type" value="Genomic_DNA"/>
</dbReference>
<reference evidence="2" key="1">
    <citation type="submission" date="2016-11" db="EMBL/GenBank/DDBJ databases">
        <authorList>
            <person name="Varghese N."/>
            <person name="Submissions S."/>
        </authorList>
    </citation>
    <scope>NUCLEOTIDE SEQUENCE [LARGE SCALE GENOMIC DNA]</scope>
    <source>
        <strain evidence="2">DSM 100572</strain>
    </source>
</reference>